<proteinExistence type="predicted"/>
<feature type="transmembrane region" description="Helical" evidence="1">
    <location>
        <begin position="50"/>
        <end position="71"/>
    </location>
</feature>
<keyword evidence="1" id="KW-0472">Membrane</keyword>
<protein>
    <submittedName>
        <fullName evidence="2">Uncharacterized protein</fullName>
    </submittedName>
</protein>
<organism evidence="2">
    <name type="scientific">marine sediment metagenome</name>
    <dbReference type="NCBI Taxonomy" id="412755"/>
    <lineage>
        <taxon>unclassified sequences</taxon>
        <taxon>metagenomes</taxon>
        <taxon>ecological metagenomes</taxon>
    </lineage>
</organism>
<keyword evidence="1" id="KW-0812">Transmembrane</keyword>
<keyword evidence="1" id="KW-1133">Transmembrane helix</keyword>
<evidence type="ECO:0000256" key="1">
    <source>
        <dbReference type="SAM" id="Phobius"/>
    </source>
</evidence>
<feature type="transmembrane region" description="Helical" evidence="1">
    <location>
        <begin position="21"/>
        <end position="44"/>
    </location>
</feature>
<name>A0A0F8YSD6_9ZZZZ</name>
<dbReference type="AlphaFoldDB" id="A0A0F8YSD6"/>
<evidence type="ECO:0000313" key="2">
    <source>
        <dbReference type="EMBL" id="KKK76705.1"/>
    </source>
</evidence>
<sequence length="133" mass="14097">MYDGNKPAPWWQEAFVLSRAVFGILFWPLAAIFGVLVAISGLFVAFNAGLLWGLLALALIAVAIAASGWGVTEYILKTNTAAASDHAALAAESAGSLIAHDKSDAAHGGEIGRAKEDRIKLDRVFEFILKGDK</sequence>
<gene>
    <name evidence="2" type="ORF">LCGC14_2860950</name>
</gene>
<dbReference type="EMBL" id="LAZR01055290">
    <property type="protein sequence ID" value="KKK76705.1"/>
    <property type="molecule type" value="Genomic_DNA"/>
</dbReference>
<accession>A0A0F8YSD6</accession>
<comment type="caution">
    <text evidence="2">The sequence shown here is derived from an EMBL/GenBank/DDBJ whole genome shotgun (WGS) entry which is preliminary data.</text>
</comment>
<reference evidence="2" key="1">
    <citation type="journal article" date="2015" name="Nature">
        <title>Complex archaea that bridge the gap between prokaryotes and eukaryotes.</title>
        <authorList>
            <person name="Spang A."/>
            <person name="Saw J.H."/>
            <person name="Jorgensen S.L."/>
            <person name="Zaremba-Niedzwiedzka K."/>
            <person name="Martijn J."/>
            <person name="Lind A.E."/>
            <person name="van Eijk R."/>
            <person name="Schleper C."/>
            <person name="Guy L."/>
            <person name="Ettema T.J."/>
        </authorList>
    </citation>
    <scope>NUCLEOTIDE SEQUENCE</scope>
</reference>